<gene>
    <name evidence="2" type="ORF">SLS60_009108</name>
</gene>
<dbReference type="Gene3D" id="3.30.710.10">
    <property type="entry name" value="Potassium Channel Kv1.1, Chain A"/>
    <property type="match status" value="1"/>
</dbReference>
<name>A0ABR3QWC6_9PLEO</name>
<evidence type="ECO:0000313" key="2">
    <source>
        <dbReference type="EMBL" id="KAL1596462.1"/>
    </source>
</evidence>
<feature type="domain" description="BTB" evidence="1">
    <location>
        <begin position="24"/>
        <end position="91"/>
    </location>
</feature>
<dbReference type="SUPFAM" id="SSF54695">
    <property type="entry name" value="POZ domain"/>
    <property type="match status" value="1"/>
</dbReference>
<reference evidence="2 3" key="1">
    <citation type="submission" date="2024-02" db="EMBL/GenBank/DDBJ databases">
        <title>De novo assembly and annotation of 12 fungi associated with fruit tree decline syndrome in Ontario, Canada.</title>
        <authorList>
            <person name="Sulman M."/>
            <person name="Ellouze W."/>
            <person name="Ilyukhin E."/>
        </authorList>
    </citation>
    <scope>NUCLEOTIDE SEQUENCE [LARGE SCALE GENOMIC DNA]</scope>
    <source>
        <strain evidence="2 3">M42-189</strain>
    </source>
</reference>
<keyword evidence="3" id="KW-1185">Reference proteome</keyword>
<dbReference type="PANTHER" id="PTHR47843">
    <property type="entry name" value="BTB DOMAIN-CONTAINING PROTEIN-RELATED"/>
    <property type="match status" value="1"/>
</dbReference>
<evidence type="ECO:0000259" key="1">
    <source>
        <dbReference type="PROSITE" id="PS50097"/>
    </source>
</evidence>
<protein>
    <recommendedName>
        <fullName evidence="1">BTB domain-containing protein</fullName>
    </recommendedName>
</protein>
<dbReference type="InterPro" id="IPR000210">
    <property type="entry name" value="BTB/POZ_dom"/>
</dbReference>
<dbReference type="Pfam" id="PF00651">
    <property type="entry name" value="BTB"/>
    <property type="match status" value="1"/>
</dbReference>
<comment type="caution">
    <text evidence="2">The sequence shown here is derived from an EMBL/GenBank/DDBJ whole genome shotgun (WGS) entry which is preliminary data.</text>
</comment>
<dbReference type="CDD" id="cd18186">
    <property type="entry name" value="BTB_POZ_ZBTB_KLHL-like"/>
    <property type="match status" value="1"/>
</dbReference>
<proteinExistence type="predicted"/>
<evidence type="ECO:0000313" key="3">
    <source>
        <dbReference type="Proteomes" id="UP001521785"/>
    </source>
</evidence>
<organism evidence="2 3">
    <name type="scientific">Paraconiothyrium brasiliense</name>
    <dbReference type="NCBI Taxonomy" id="300254"/>
    <lineage>
        <taxon>Eukaryota</taxon>
        <taxon>Fungi</taxon>
        <taxon>Dikarya</taxon>
        <taxon>Ascomycota</taxon>
        <taxon>Pezizomycotina</taxon>
        <taxon>Dothideomycetes</taxon>
        <taxon>Pleosporomycetidae</taxon>
        <taxon>Pleosporales</taxon>
        <taxon>Massarineae</taxon>
        <taxon>Didymosphaeriaceae</taxon>
        <taxon>Paraconiothyrium</taxon>
    </lineage>
</organism>
<sequence length="297" mass="34132">MAQKRGYDEFMQSMKSLLEFGKHSDFKITCGDKTWDVHKAIVCSQSDFLDAATRFGGKETTEGVIDLSNDDPDVVGCMIQFMYEVDYQLPSDSDPGPWWIRVDWKKYGNSLHPNMLIPGRSKRAWDMASWTISSKHMATLAEKHPSLKDRFQFKVIKLDNNFNSVAIMRSVNELQAQWKKDTPDSYMPPINHRDAIIHANVYAIADKYGLLGLKQMAAFKFEESLKLLPAGEEFFEAITVAFTTTPDADTTLRNIIAKHIYEDKMIYGLYEELDESMKTTPGLSYHVWKYEWSMMDG</sequence>
<dbReference type="EMBL" id="JAKJXO020000014">
    <property type="protein sequence ID" value="KAL1596462.1"/>
    <property type="molecule type" value="Genomic_DNA"/>
</dbReference>
<dbReference type="Proteomes" id="UP001521785">
    <property type="component" value="Unassembled WGS sequence"/>
</dbReference>
<dbReference type="PROSITE" id="PS50097">
    <property type="entry name" value="BTB"/>
    <property type="match status" value="1"/>
</dbReference>
<dbReference type="PANTHER" id="PTHR47843:SF5">
    <property type="entry name" value="BTB_POZ DOMAIN PROTEIN"/>
    <property type="match status" value="1"/>
</dbReference>
<dbReference type="InterPro" id="IPR011333">
    <property type="entry name" value="SKP1/BTB/POZ_sf"/>
</dbReference>
<accession>A0ABR3QWC6</accession>